<protein>
    <submittedName>
        <fullName evidence="8">DEBR0S6_03312g1_1</fullName>
    </submittedName>
</protein>
<keyword evidence="3" id="KW-0809">Transit peptide</keyword>
<gene>
    <name evidence="8" type="primary">ATP12</name>
    <name evidence="8" type="ORF">DEBR0S6_03312G</name>
    <name evidence="7" type="ORF">HII12_002090</name>
</gene>
<evidence type="ECO:0000256" key="3">
    <source>
        <dbReference type="ARBA" id="ARBA00022946"/>
    </source>
</evidence>
<organism evidence="8 9">
    <name type="scientific">Dekkera bruxellensis</name>
    <name type="common">Brettanomyces custersii</name>
    <dbReference type="NCBI Taxonomy" id="5007"/>
    <lineage>
        <taxon>Eukaryota</taxon>
        <taxon>Fungi</taxon>
        <taxon>Dikarya</taxon>
        <taxon>Ascomycota</taxon>
        <taxon>Saccharomycotina</taxon>
        <taxon>Pichiomycetes</taxon>
        <taxon>Pichiales</taxon>
        <taxon>Pichiaceae</taxon>
        <taxon>Brettanomyces</taxon>
    </lineage>
</organism>
<dbReference type="Pfam" id="PF07542">
    <property type="entry name" value="ATP12"/>
    <property type="match status" value="1"/>
</dbReference>
<dbReference type="Gene3D" id="3.30.2180.10">
    <property type="entry name" value="ATP12-like"/>
    <property type="match status" value="1"/>
</dbReference>
<evidence type="ECO:0000313" key="8">
    <source>
        <dbReference type="EMBL" id="VUG19921.1"/>
    </source>
</evidence>
<dbReference type="Proteomes" id="UP000568158">
    <property type="component" value="Unassembled WGS sequence"/>
</dbReference>
<evidence type="ECO:0000256" key="2">
    <source>
        <dbReference type="ARBA" id="ARBA00008231"/>
    </source>
</evidence>
<comment type="similarity">
    <text evidence="2">Belongs to the ATP12 family.</text>
</comment>
<dbReference type="GO" id="GO:0005739">
    <property type="term" value="C:mitochondrion"/>
    <property type="evidence" value="ECO:0007669"/>
    <property type="project" value="UniProtKB-SubCell"/>
</dbReference>
<dbReference type="SUPFAM" id="SSF160909">
    <property type="entry name" value="ATP12-like"/>
    <property type="match status" value="1"/>
</dbReference>
<evidence type="ECO:0000313" key="9">
    <source>
        <dbReference type="Proteomes" id="UP000478008"/>
    </source>
</evidence>
<evidence type="ECO:0000256" key="4">
    <source>
        <dbReference type="ARBA" id="ARBA00023128"/>
    </source>
</evidence>
<keyword evidence="4" id="KW-0496">Mitochondrion</keyword>
<name>A0A7D9H229_DEKBR</name>
<evidence type="ECO:0000256" key="5">
    <source>
        <dbReference type="ARBA" id="ARBA00023186"/>
    </source>
</evidence>
<feature type="region of interest" description="Disordered" evidence="6">
    <location>
        <begin position="40"/>
        <end position="66"/>
    </location>
</feature>
<dbReference type="Gene3D" id="1.10.3580.10">
    <property type="entry name" value="ATP12 ATPase"/>
    <property type="match status" value="1"/>
</dbReference>
<feature type="compositionally biased region" description="Low complexity" evidence="6">
    <location>
        <begin position="40"/>
        <end position="51"/>
    </location>
</feature>
<comment type="subcellular location">
    <subcellularLocation>
        <location evidence="1">Mitochondrion</location>
    </subcellularLocation>
</comment>
<keyword evidence="5" id="KW-0143">Chaperone</keyword>
<proteinExistence type="inferred from homology"/>
<dbReference type="PANTHER" id="PTHR21013">
    <property type="entry name" value="ATP SYNTHASE MITOCHONDRIAL F1 COMPLEX ASSEMBLY FACTOR 2/ATP12 PROTEIN, MITOCHONDRIAL PRECURSOR"/>
    <property type="match status" value="1"/>
</dbReference>
<reference evidence="7 10" key="2">
    <citation type="journal article" date="2020" name="Appl. Microbiol. Biotechnol.">
        <title>Targeted gene deletion in Brettanomyces bruxellensis with an expression-free CRISPR-Cas9 system.</title>
        <authorList>
            <person name="Varela C."/>
            <person name="Bartel C."/>
            <person name="Onetto C."/>
            <person name="Borneman A."/>
        </authorList>
    </citation>
    <scope>NUCLEOTIDE SEQUENCE [LARGE SCALE GENOMIC DNA]</scope>
    <source>
        <strain evidence="7 10">AWRI1613</strain>
    </source>
</reference>
<evidence type="ECO:0000313" key="10">
    <source>
        <dbReference type="Proteomes" id="UP000568158"/>
    </source>
</evidence>
<dbReference type="InterPro" id="IPR023335">
    <property type="entry name" value="ATP12_ortho_dom_sf"/>
</dbReference>
<dbReference type="GO" id="GO:0033615">
    <property type="term" value="P:mitochondrial proton-transporting ATP synthase complex assembly"/>
    <property type="evidence" value="ECO:0007669"/>
    <property type="project" value="TreeGrafter"/>
</dbReference>
<evidence type="ECO:0000313" key="7">
    <source>
        <dbReference type="EMBL" id="KAF6013374.1"/>
    </source>
</evidence>
<evidence type="ECO:0000256" key="6">
    <source>
        <dbReference type="SAM" id="MobiDB-lite"/>
    </source>
</evidence>
<sequence>MLASIRVSKNALVGSRFILQRTALFTLNSRRTPTLIRKYASASEQTSTQSQLRSTGSKVTPEKPVSDAERLERGLARFWEKVSCEETPNVYKIMIDGKTIKTPLGFKLEIPKEKQSLAYLLTNEWKSLPSLHVRPYILTLTSLSCRAIDLAKSNGDEDAKAKIGDPETIKTLLLKYLDTDTLLVFSPVKDCEGELRKEQQKLYYPLKKEMEEFFTQYSKDGQNIVLKELDTEVSGLVGNKQSEETRNAVKKFLDSLDTWELVALERTTLTCKSLLCGVAVVRKNRPDDQFDYSLDDLARAATLETVMQTKRWGEVEDTHDVEKVDVRRVLSASSLLCFRKPNDA</sequence>
<dbReference type="InterPro" id="IPR011419">
    <property type="entry name" value="ATP12_ATP_synth-F1-assembly"/>
</dbReference>
<keyword evidence="9" id="KW-1185">Reference proteome</keyword>
<dbReference type="PANTHER" id="PTHR21013:SF10">
    <property type="entry name" value="ATP SYNTHASE MITOCHONDRIAL F1 COMPLEX ASSEMBLY FACTOR 2"/>
    <property type="match status" value="1"/>
</dbReference>
<dbReference type="InterPro" id="IPR042272">
    <property type="entry name" value="ATP12_ATP_synth-F1-assembly_N"/>
</dbReference>
<evidence type="ECO:0000256" key="1">
    <source>
        <dbReference type="ARBA" id="ARBA00004173"/>
    </source>
</evidence>
<dbReference type="EMBL" id="JABCYN010000022">
    <property type="protein sequence ID" value="KAF6013374.1"/>
    <property type="molecule type" value="Genomic_DNA"/>
</dbReference>
<dbReference type="AlphaFoldDB" id="A0A7D9H229"/>
<reference evidence="8 9" key="1">
    <citation type="submission" date="2019-07" db="EMBL/GenBank/DDBJ databases">
        <authorList>
            <person name="Friedrich A."/>
            <person name="Schacherer J."/>
        </authorList>
    </citation>
    <scope>NUCLEOTIDE SEQUENCE [LARGE SCALE GENOMIC DNA]</scope>
</reference>
<dbReference type="Proteomes" id="UP000478008">
    <property type="component" value="Unassembled WGS sequence"/>
</dbReference>
<accession>A0A7D9H229</accession>
<dbReference type="EMBL" id="CABFWN010000006">
    <property type="protein sequence ID" value="VUG19921.1"/>
    <property type="molecule type" value="Genomic_DNA"/>
</dbReference>